<name>D3E4P5_METRM</name>
<dbReference type="AlphaFoldDB" id="D3E4P5"/>
<dbReference type="NCBIfam" id="TIGR00149">
    <property type="entry name" value="TIGR00149_YjbQ"/>
    <property type="match status" value="1"/>
</dbReference>
<dbReference type="STRING" id="634498.mru_1589"/>
<dbReference type="PANTHER" id="PTHR30615:SF8">
    <property type="entry name" value="UPF0047 PROTEIN C4A8.02C"/>
    <property type="match status" value="1"/>
</dbReference>
<evidence type="ECO:0000313" key="2">
    <source>
        <dbReference type="EMBL" id="ADC47439.1"/>
    </source>
</evidence>
<protein>
    <recommendedName>
        <fullName evidence="4">Secondary thiamine-phosphate synthase enzyme</fullName>
    </recommendedName>
</protein>
<dbReference type="Proteomes" id="UP000008680">
    <property type="component" value="Chromosome"/>
</dbReference>
<comment type="similarity">
    <text evidence="1">Belongs to the UPF0047 family.</text>
</comment>
<dbReference type="PANTHER" id="PTHR30615">
    <property type="entry name" value="UNCHARACTERIZED PROTEIN YJBQ-RELATED"/>
    <property type="match status" value="1"/>
</dbReference>
<gene>
    <name evidence="2" type="ordered locus">mru_1589</name>
</gene>
<dbReference type="InterPro" id="IPR035917">
    <property type="entry name" value="YjbQ-like_sf"/>
</dbReference>
<organism evidence="2 3">
    <name type="scientific">Methanobrevibacter ruminantium (strain ATCC 35063 / DSM 1093 / JCM 13430 / OCM 146 / M1)</name>
    <name type="common">Methanobacterium ruminantium</name>
    <dbReference type="NCBI Taxonomy" id="634498"/>
    <lineage>
        <taxon>Archaea</taxon>
        <taxon>Methanobacteriati</taxon>
        <taxon>Methanobacteriota</taxon>
        <taxon>Methanomada group</taxon>
        <taxon>Methanobacteria</taxon>
        <taxon>Methanobacteriales</taxon>
        <taxon>Methanobacteriaceae</taxon>
        <taxon>Methanobrevibacter</taxon>
    </lineage>
</organism>
<evidence type="ECO:0000313" key="3">
    <source>
        <dbReference type="Proteomes" id="UP000008680"/>
    </source>
</evidence>
<dbReference type="InterPro" id="IPR001602">
    <property type="entry name" value="UPF0047_YjbQ-like"/>
</dbReference>
<evidence type="ECO:0000256" key="1">
    <source>
        <dbReference type="ARBA" id="ARBA00005534"/>
    </source>
</evidence>
<dbReference type="PROSITE" id="PS01314">
    <property type="entry name" value="UPF0047"/>
    <property type="match status" value="1"/>
</dbReference>
<dbReference type="RefSeq" id="WP_012956388.1">
    <property type="nucleotide sequence ID" value="NC_013790.1"/>
</dbReference>
<evidence type="ECO:0008006" key="4">
    <source>
        <dbReference type="Google" id="ProtNLM"/>
    </source>
</evidence>
<keyword evidence="3" id="KW-1185">Reference proteome</keyword>
<dbReference type="HOGENOM" id="CLU_096980_1_1_2"/>
<dbReference type="Gene3D" id="2.60.120.460">
    <property type="entry name" value="YjbQ-like"/>
    <property type="match status" value="1"/>
</dbReference>
<dbReference type="Pfam" id="PF01894">
    <property type="entry name" value="YjbQ"/>
    <property type="match status" value="1"/>
</dbReference>
<accession>D3E4P5</accession>
<dbReference type="PIRSF" id="PIRSF004681">
    <property type="entry name" value="UCP004681"/>
    <property type="match status" value="1"/>
</dbReference>
<dbReference type="eggNOG" id="arCOG04214">
    <property type="taxonomic scope" value="Archaea"/>
</dbReference>
<dbReference type="OrthoDB" id="6663at2157"/>
<reference evidence="2 3" key="1">
    <citation type="journal article" date="2010" name="PLoS ONE">
        <title>The genome sequence of the rumen methanogen Methanobrevibacter ruminantium reveals new possibilities for controlling ruminant methane emissions.</title>
        <authorList>
            <person name="Leahy S.C."/>
            <person name="Kelly W.J."/>
            <person name="Altermann E."/>
            <person name="Ronimus R.S."/>
            <person name="Yeoman C.J."/>
            <person name="Pacheco D.M."/>
            <person name="Li D."/>
            <person name="Kong Z."/>
            <person name="McTavish S."/>
            <person name="Sang C."/>
            <person name="Lambie S.C."/>
            <person name="Janssen P.H."/>
            <person name="Dey D."/>
            <person name="Attwood G.T."/>
        </authorList>
    </citation>
    <scope>NUCLEOTIDE SEQUENCE [LARGE SCALE GENOMIC DNA]</scope>
    <source>
        <strain evidence="3">ATCC 35063 / DSM 1093 / JCM 13430 / OCM 146 / M1</strain>
    </source>
</reference>
<dbReference type="EMBL" id="CP001719">
    <property type="protein sequence ID" value="ADC47439.1"/>
    <property type="molecule type" value="Genomic_DNA"/>
</dbReference>
<dbReference type="PATRIC" id="fig|634498.28.peg.1591"/>
<dbReference type="GeneID" id="8771248"/>
<dbReference type="KEGG" id="mru:mru_1589"/>
<proteinExistence type="inferred from homology"/>
<dbReference type="SUPFAM" id="SSF111038">
    <property type="entry name" value="YjbQ-like"/>
    <property type="match status" value="1"/>
</dbReference>
<sequence length="142" mass="16025">MIINKSLKINSNSNFQIIDITNEISRILDEIKFNEPNSISNGILTIFTKHSTSAIVVNENERGLLSDFEFILDELVADKNNYAHDRIDNNASSHLKSFLLGSSETIPIVDGKIDLGTWQSIFFVELDGPRRNRTIDLVFIGE</sequence>